<dbReference type="AlphaFoldDB" id="X6ML63"/>
<dbReference type="Proteomes" id="UP000023152">
    <property type="component" value="Unassembled WGS sequence"/>
</dbReference>
<reference evidence="1 2" key="1">
    <citation type="journal article" date="2013" name="Curr. Biol.">
        <title>The Genome of the Foraminiferan Reticulomyxa filosa.</title>
        <authorList>
            <person name="Glockner G."/>
            <person name="Hulsmann N."/>
            <person name="Schleicher M."/>
            <person name="Noegel A.A."/>
            <person name="Eichinger L."/>
            <person name="Gallinger C."/>
            <person name="Pawlowski J."/>
            <person name="Sierra R."/>
            <person name="Euteneuer U."/>
            <person name="Pillet L."/>
            <person name="Moustafa A."/>
            <person name="Platzer M."/>
            <person name="Groth M."/>
            <person name="Szafranski K."/>
            <person name="Schliwa M."/>
        </authorList>
    </citation>
    <scope>NUCLEOTIDE SEQUENCE [LARGE SCALE GENOMIC DNA]</scope>
</reference>
<protein>
    <submittedName>
        <fullName evidence="1">Uncharacterized protein</fullName>
    </submittedName>
</protein>
<accession>X6ML63</accession>
<proteinExistence type="predicted"/>
<evidence type="ECO:0000313" key="1">
    <source>
        <dbReference type="EMBL" id="ETO14604.1"/>
    </source>
</evidence>
<gene>
    <name evidence="1" type="ORF">RFI_22765</name>
</gene>
<dbReference type="EMBL" id="ASPP01019918">
    <property type="protein sequence ID" value="ETO14604.1"/>
    <property type="molecule type" value="Genomic_DNA"/>
</dbReference>
<evidence type="ECO:0000313" key="2">
    <source>
        <dbReference type="Proteomes" id="UP000023152"/>
    </source>
</evidence>
<comment type="caution">
    <text evidence="1">The sequence shown here is derived from an EMBL/GenBank/DDBJ whole genome shotgun (WGS) entry which is preliminary data.</text>
</comment>
<name>X6ML63_RETFI</name>
<sequence length="174" mass="19888">MSLYIQNNTNLEKVTVNVQVTNPLKRELIVNHLCLHCVVKNSLSSNNDRMLLGYDDLFAYNPVFLTLQPEESKPVSLSVSVQHAAMDGLEMEIVGIRWQVFNCMQGFHRFDRALIAVKSTSSVSPHAFLSAGAKAVANFESDHKSIHHFLLRYYVLLRLLFGKTRRRENKKNNK</sequence>
<organism evidence="1 2">
    <name type="scientific">Reticulomyxa filosa</name>
    <dbReference type="NCBI Taxonomy" id="46433"/>
    <lineage>
        <taxon>Eukaryota</taxon>
        <taxon>Sar</taxon>
        <taxon>Rhizaria</taxon>
        <taxon>Retaria</taxon>
        <taxon>Foraminifera</taxon>
        <taxon>Monothalamids</taxon>
        <taxon>Reticulomyxidae</taxon>
        <taxon>Reticulomyxa</taxon>
    </lineage>
</organism>
<keyword evidence="2" id="KW-1185">Reference proteome</keyword>